<dbReference type="PANTHER" id="PTHR12151:SF25">
    <property type="entry name" value="LINALOOL DEHYDRATASE_ISOMERASE DOMAIN-CONTAINING PROTEIN"/>
    <property type="match status" value="1"/>
</dbReference>
<evidence type="ECO:0000313" key="8">
    <source>
        <dbReference type="Proteomes" id="UP000279089"/>
    </source>
</evidence>
<dbReference type="PROSITE" id="PS51352">
    <property type="entry name" value="THIOREDOXIN_2"/>
    <property type="match status" value="1"/>
</dbReference>
<keyword evidence="4" id="KW-1015">Disulfide bond</keyword>
<evidence type="ECO:0000256" key="1">
    <source>
        <dbReference type="ARBA" id="ARBA00010996"/>
    </source>
</evidence>
<dbReference type="GO" id="GO:0046872">
    <property type="term" value="F:metal ion binding"/>
    <property type="evidence" value="ECO:0007669"/>
    <property type="project" value="UniProtKB-KW"/>
</dbReference>
<keyword evidence="2 3" id="KW-0186">Copper</keyword>
<keyword evidence="5" id="KW-0812">Transmembrane</keyword>
<feature type="domain" description="Thioredoxin" evidence="6">
    <location>
        <begin position="66"/>
        <end position="228"/>
    </location>
</feature>
<sequence length="249" mass="28420">MFVFINVLKLTAISRKALLGVALAILVPLTGYLIVDHYGKNVVHVPPYLIAERVDTVVKDGKTTYDTVFHKVQDFTLTNQLGEQVNLKNAENRILIVNFFFTSCPVICPNLIKNLKRVQDTYNKNDTLIQIISLTVDPARDTVQTLKKYADKHNIDPKNWWLLTGDKKEIYDLARHEFFVNALEGTGGPDDFIHTEKFVVIDKDRYIRGYYNGLDSNDVRRMVNDIAVLHIAKDKKKPGLLKRLFSSGN</sequence>
<proteinExistence type="inferred from homology"/>
<dbReference type="Pfam" id="PF02630">
    <property type="entry name" value="SCO1-SenC"/>
    <property type="match status" value="1"/>
</dbReference>
<evidence type="ECO:0000256" key="5">
    <source>
        <dbReference type="SAM" id="Phobius"/>
    </source>
</evidence>
<accession>A0A3N4MY63</accession>
<dbReference type="CDD" id="cd02968">
    <property type="entry name" value="SCO"/>
    <property type="match status" value="1"/>
</dbReference>
<dbReference type="SUPFAM" id="SSF52833">
    <property type="entry name" value="Thioredoxin-like"/>
    <property type="match status" value="1"/>
</dbReference>
<feature type="disulfide bond" description="Redox-active" evidence="4">
    <location>
        <begin position="104"/>
        <end position="108"/>
    </location>
</feature>
<keyword evidence="8" id="KW-1185">Reference proteome</keyword>
<dbReference type="PANTHER" id="PTHR12151">
    <property type="entry name" value="ELECTRON TRANSPORT PROTIN SCO1/SENC FAMILY MEMBER"/>
    <property type="match status" value="1"/>
</dbReference>
<feature type="binding site" evidence="3">
    <location>
        <position position="194"/>
    </location>
    <ligand>
        <name>Cu cation</name>
        <dbReference type="ChEBI" id="CHEBI:23378"/>
    </ligand>
</feature>
<feature type="binding site" evidence="3">
    <location>
        <position position="104"/>
    </location>
    <ligand>
        <name>Cu cation</name>
        <dbReference type="ChEBI" id="CHEBI:23378"/>
    </ligand>
</feature>
<dbReference type="EMBL" id="RMBX01000007">
    <property type="protein sequence ID" value="RPD40363.1"/>
    <property type="molecule type" value="Genomic_DNA"/>
</dbReference>
<evidence type="ECO:0000313" key="7">
    <source>
        <dbReference type="EMBL" id="RPD40363.1"/>
    </source>
</evidence>
<evidence type="ECO:0000256" key="4">
    <source>
        <dbReference type="PIRSR" id="PIRSR603782-2"/>
    </source>
</evidence>
<gene>
    <name evidence="7" type="ORF">EG028_13700</name>
</gene>
<dbReference type="InterPro" id="IPR003782">
    <property type="entry name" value="SCO1/SenC"/>
</dbReference>
<dbReference type="InterPro" id="IPR013766">
    <property type="entry name" value="Thioredoxin_domain"/>
</dbReference>
<dbReference type="AlphaFoldDB" id="A0A3N4MY63"/>
<feature type="transmembrane region" description="Helical" evidence="5">
    <location>
        <begin position="17"/>
        <end position="35"/>
    </location>
</feature>
<name>A0A3N4MY63_9BACT</name>
<evidence type="ECO:0000256" key="2">
    <source>
        <dbReference type="ARBA" id="ARBA00023008"/>
    </source>
</evidence>
<protein>
    <submittedName>
        <fullName evidence="7">SCO family protein</fullName>
    </submittedName>
</protein>
<comment type="similarity">
    <text evidence="1">Belongs to the SCO1/2 family.</text>
</comment>
<evidence type="ECO:0000256" key="3">
    <source>
        <dbReference type="PIRSR" id="PIRSR603782-1"/>
    </source>
</evidence>
<reference evidence="8" key="1">
    <citation type="submission" date="2018-11" db="EMBL/GenBank/DDBJ databases">
        <title>Chitinophaga lutea sp.nov., isolate from arsenic contaminated soil.</title>
        <authorList>
            <person name="Zong Y."/>
        </authorList>
    </citation>
    <scope>NUCLEOTIDE SEQUENCE [LARGE SCALE GENOMIC DNA]</scope>
    <source>
        <strain evidence="8">YLT18</strain>
    </source>
</reference>
<dbReference type="InterPro" id="IPR036249">
    <property type="entry name" value="Thioredoxin-like_sf"/>
</dbReference>
<feature type="binding site" evidence="3">
    <location>
        <position position="108"/>
    </location>
    <ligand>
        <name>Cu cation</name>
        <dbReference type="ChEBI" id="CHEBI:23378"/>
    </ligand>
</feature>
<keyword evidence="5" id="KW-0472">Membrane</keyword>
<dbReference type="Proteomes" id="UP000279089">
    <property type="component" value="Unassembled WGS sequence"/>
</dbReference>
<keyword evidence="3" id="KW-0479">Metal-binding</keyword>
<organism evidence="7 8">
    <name type="scientific">Chitinophaga barathri</name>
    <dbReference type="NCBI Taxonomy" id="1647451"/>
    <lineage>
        <taxon>Bacteria</taxon>
        <taxon>Pseudomonadati</taxon>
        <taxon>Bacteroidota</taxon>
        <taxon>Chitinophagia</taxon>
        <taxon>Chitinophagales</taxon>
        <taxon>Chitinophagaceae</taxon>
        <taxon>Chitinophaga</taxon>
    </lineage>
</organism>
<keyword evidence="5" id="KW-1133">Transmembrane helix</keyword>
<dbReference type="OrthoDB" id="9811998at2"/>
<dbReference type="Gene3D" id="3.40.30.10">
    <property type="entry name" value="Glutaredoxin"/>
    <property type="match status" value="1"/>
</dbReference>
<evidence type="ECO:0000259" key="6">
    <source>
        <dbReference type="PROSITE" id="PS51352"/>
    </source>
</evidence>
<comment type="caution">
    <text evidence="7">The sequence shown here is derived from an EMBL/GenBank/DDBJ whole genome shotgun (WGS) entry which is preliminary data.</text>
</comment>